<evidence type="ECO:0000313" key="1">
    <source>
        <dbReference type="EMBL" id="WNL49707.1"/>
    </source>
</evidence>
<gene>
    <name evidence="1" type="ORF">MarFTMF_191</name>
</gene>
<accession>A0AA96ERC1</accession>
<reference evidence="1" key="1">
    <citation type="submission" date="2023-07" db="EMBL/GenBank/DDBJ databases">
        <authorList>
            <person name="Xia Y."/>
        </authorList>
    </citation>
    <scope>NUCLEOTIDE SEQUENCE</scope>
    <source>
        <strain evidence="1">F</strain>
    </source>
</reference>
<keyword evidence="1" id="KW-0812">Transmembrane</keyword>
<keyword evidence="1" id="KW-0472">Membrane</keyword>
<organism evidence="1">
    <name type="scientific">Marseillevirus sp</name>
    <dbReference type="NCBI Taxonomy" id="2809551"/>
    <lineage>
        <taxon>Viruses</taxon>
        <taxon>Varidnaviria</taxon>
        <taxon>Bamfordvirae</taxon>
        <taxon>Nucleocytoviricota</taxon>
        <taxon>Megaviricetes</taxon>
        <taxon>Pimascovirales</taxon>
        <taxon>Pimascovirales incertae sedis</taxon>
        <taxon>Marseilleviridae</taxon>
        <taxon>Marseillevirus</taxon>
    </lineage>
</organism>
<sequence>MNRLFIFALLVLLTIFVVWLLFFRTSTKHAPPTRETKEPLMLDITSCGCPELATSHPGRIQHKMTCSVFRSLNPGLTVKKFLEHEGFPTDKDSEWPKLP</sequence>
<protein>
    <submittedName>
        <fullName evidence="1">Transmembrane domain containing protein</fullName>
    </submittedName>
</protein>
<proteinExistence type="predicted"/>
<name>A0AA96ERC1_9VIRU</name>
<dbReference type="EMBL" id="OR343188">
    <property type="protein sequence ID" value="WNL49707.1"/>
    <property type="molecule type" value="Genomic_DNA"/>
</dbReference>